<evidence type="ECO:0000256" key="2">
    <source>
        <dbReference type="SAM" id="Phobius"/>
    </source>
</evidence>
<dbReference type="RefSeq" id="WP_368628868.1">
    <property type="nucleotide sequence ID" value="NZ_JAYWLU010000001.1"/>
</dbReference>
<organism evidence="3 4">
    <name type="scientific">Kocuria carniphila</name>
    <dbReference type="NCBI Taxonomy" id="262208"/>
    <lineage>
        <taxon>Bacteria</taxon>
        <taxon>Bacillati</taxon>
        <taxon>Actinomycetota</taxon>
        <taxon>Actinomycetes</taxon>
        <taxon>Micrococcales</taxon>
        <taxon>Micrococcaceae</taxon>
        <taxon>Kocuria</taxon>
    </lineage>
</organism>
<dbReference type="EMBL" id="JAYWLU010000001">
    <property type="protein sequence ID" value="MEX3593302.1"/>
    <property type="molecule type" value="Genomic_DNA"/>
</dbReference>
<evidence type="ECO:0000313" key="4">
    <source>
        <dbReference type="Proteomes" id="UP001558481"/>
    </source>
</evidence>
<accession>A0ABV3UXZ4</accession>
<evidence type="ECO:0000256" key="1">
    <source>
        <dbReference type="SAM" id="Coils"/>
    </source>
</evidence>
<sequence>MKNIYAGVAAALSVFALTGVLFYGLGHPTTGVVLVGVAIALVPVVQHLLMRRQTASIKRMIKASSPTAETLQAVQKSASSIGNTSRTLRTALEDLRRKNEELQSAIDNLEVTSGKELTAYANELRRESRMLRLVATELNNKYVQEK</sequence>
<gene>
    <name evidence="3" type="ORF">VVR66_01050</name>
</gene>
<keyword evidence="2" id="KW-1133">Transmembrane helix</keyword>
<feature type="coiled-coil region" evidence="1">
    <location>
        <begin position="85"/>
        <end position="141"/>
    </location>
</feature>
<reference evidence="3 4" key="1">
    <citation type="journal article" date="2024" name="Fungal Genet. Biol.">
        <title>The porcine skin microbiome exhibits broad fungal antagonism.</title>
        <authorList>
            <person name="De La Cruz K.F."/>
            <person name="Townsend E.C."/>
            <person name="Alex Cheong J.Z."/>
            <person name="Salamzade R."/>
            <person name="Liu A."/>
            <person name="Sandstrom S."/>
            <person name="Davila E."/>
            <person name="Huang L."/>
            <person name="Xu K.H."/>
            <person name="Wu S.Y."/>
            <person name="Meudt J.J."/>
            <person name="Shanmuganayagam D."/>
            <person name="Gibson A.L.F."/>
            <person name="Kalan L.R."/>
        </authorList>
    </citation>
    <scope>NUCLEOTIDE SEQUENCE [LARGE SCALE GENOMIC DNA]</scope>
    <source>
        <strain evidence="3 4">LK2625</strain>
    </source>
</reference>
<feature type="transmembrane region" description="Helical" evidence="2">
    <location>
        <begin position="32"/>
        <end position="50"/>
    </location>
</feature>
<dbReference type="Proteomes" id="UP001558481">
    <property type="component" value="Unassembled WGS sequence"/>
</dbReference>
<name>A0ABV3UXZ4_9MICC</name>
<keyword evidence="4" id="KW-1185">Reference proteome</keyword>
<proteinExistence type="predicted"/>
<evidence type="ECO:0000313" key="3">
    <source>
        <dbReference type="EMBL" id="MEX3593302.1"/>
    </source>
</evidence>
<keyword evidence="2" id="KW-0812">Transmembrane</keyword>
<comment type="caution">
    <text evidence="3">The sequence shown here is derived from an EMBL/GenBank/DDBJ whole genome shotgun (WGS) entry which is preliminary data.</text>
</comment>
<evidence type="ECO:0008006" key="5">
    <source>
        <dbReference type="Google" id="ProtNLM"/>
    </source>
</evidence>
<keyword evidence="2" id="KW-0472">Membrane</keyword>
<keyword evidence="1" id="KW-0175">Coiled coil</keyword>
<protein>
    <recommendedName>
        <fullName evidence="5">DUF2746 domain-containing protein</fullName>
    </recommendedName>
</protein>